<evidence type="ECO:0000313" key="2">
    <source>
        <dbReference type="Proteomes" id="UP001165565"/>
    </source>
</evidence>
<comment type="caution">
    <text evidence="1">The sequence shown here is derived from an EMBL/GenBank/DDBJ whole genome shotgun (WGS) entry which is preliminary data.</text>
</comment>
<proteinExistence type="predicted"/>
<gene>
    <name evidence="1" type="ORF">NEE01_23460</name>
</gene>
<reference evidence="1" key="1">
    <citation type="submission" date="2022-06" db="EMBL/GenBank/DDBJ databases">
        <title>Sphingomonas sp. nov. isolated from rhizosphere soil of tomato.</title>
        <authorList>
            <person name="Dong H."/>
            <person name="Gao R."/>
        </authorList>
    </citation>
    <scope>NUCLEOTIDE SEQUENCE</scope>
    <source>
        <strain evidence="1">MMSM24</strain>
    </source>
</reference>
<accession>A0AA41ZDM7</accession>
<organism evidence="1 2">
    <name type="scientific">Sphingomonas lycopersici</name>
    <dbReference type="NCBI Taxonomy" id="2951807"/>
    <lineage>
        <taxon>Bacteria</taxon>
        <taxon>Pseudomonadati</taxon>
        <taxon>Pseudomonadota</taxon>
        <taxon>Alphaproteobacteria</taxon>
        <taxon>Sphingomonadales</taxon>
        <taxon>Sphingomonadaceae</taxon>
        <taxon>Sphingomonas</taxon>
    </lineage>
</organism>
<name>A0AA41ZDM7_9SPHN</name>
<dbReference type="EMBL" id="JANFAV010000032">
    <property type="protein sequence ID" value="MCW6537743.1"/>
    <property type="molecule type" value="Genomic_DNA"/>
</dbReference>
<evidence type="ECO:0008006" key="3">
    <source>
        <dbReference type="Google" id="ProtNLM"/>
    </source>
</evidence>
<dbReference type="AlphaFoldDB" id="A0AA41ZDM7"/>
<protein>
    <recommendedName>
        <fullName evidence="3">IS110 family transposase</fullName>
    </recommendedName>
</protein>
<keyword evidence="2" id="KW-1185">Reference proteome</keyword>
<dbReference type="Proteomes" id="UP001165565">
    <property type="component" value="Unassembled WGS sequence"/>
</dbReference>
<evidence type="ECO:0000313" key="1">
    <source>
        <dbReference type="EMBL" id="MCW6537743.1"/>
    </source>
</evidence>
<sequence>MSETVKYVGLDVHKNMIAVAVAQDGKRAEVWGHGEIATLHHQGGRG</sequence>
<dbReference type="RefSeq" id="WP_265271950.1">
    <property type="nucleotide sequence ID" value="NZ_JANFAV010000032.1"/>
</dbReference>